<evidence type="ECO:0000313" key="2">
    <source>
        <dbReference type="Proteomes" id="UP000319143"/>
    </source>
</evidence>
<proteinExistence type="predicted"/>
<name>A0A5C6DVL6_9BACT</name>
<sequence length="59" mass="6363">MVQWKKGNSLEAIAGQDVRFKFYMTNGKLYSFWVSADENGKSGGAIAAGGPGFSGTWDK</sequence>
<accession>A0A5C6DVL6</accession>
<reference evidence="1 2" key="1">
    <citation type="submission" date="2019-02" db="EMBL/GenBank/DDBJ databases">
        <title>Deep-cultivation of Planctomycetes and their phenomic and genomic characterization uncovers novel biology.</title>
        <authorList>
            <person name="Wiegand S."/>
            <person name="Jogler M."/>
            <person name="Boedeker C."/>
            <person name="Pinto D."/>
            <person name="Vollmers J."/>
            <person name="Rivas-Marin E."/>
            <person name="Kohn T."/>
            <person name="Peeters S.H."/>
            <person name="Heuer A."/>
            <person name="Rast P."/>
            <person name="Oberbeckmann S."/>
            <person name="Bunk B."/>
            <person name="Jeske O."/>
            <person name="Meyerdierks A."/>
            <person name="Storesund J.E."/>
            <person name="Kallscheuer N."/>
            <person name="Luecker S."/>
            <person name="Lage O.M."/>
            <person name="Pohl T."/>
            <person name="Merkel B.J."/>
            <person name="Hornburger P."/>
            <person name="Mueller R.-W."/>
            <person name="Bruemmer F."/>
            <person name="Labrenz M."/>
            <person name="Spormann A.M."/>
            <person name="Op Den Camp H."/>
            <person name="Overmann J."/>
            <person name="Amann R."/>
            <person name="Jetten M.S.M."/>
            <person name="Mascher T."/>
            <person name="Medema M.H."/>
            <person name="Devos D.P."/>
            <person name="Kaster A.-K."/>
            <person name="Ovreas L."/>
            <person name="Rohde M."/>
            <person name="Galperin M.Y."/>
            <person name="Jogler C."/>
        </authorList>
    </citation>
    <scope>NUCLEOTIDE SEQUENCE [LARGE SCALE GENOMIC DNA]</scope>
    <source>
        <strain evidence="1 2">Poly41</strain>
    </source>
</reference>
<gene>
    <name evidence="1" type="ORF">Poly41_12170</name>
</gene>
<dbReference type="EMBL" id="SJPV01000002">
    <property type="protein sequence ID" value="TWU40385.1"/>
    <property type="molecule type" value="Genomic_DNA"/>
</dbReference>
<organism evidence="1 2">
    <name type="scientific">Novipirellula artificiosorum</name>
    <dbReference type="NCBI Taxonomy" id="2528016"/>
    <lineage>
        <taxon>Bacteria</taxon>
        <taxon>Pseudomonadati</taxon>
        <taxon>Planctomycetota</taxon>
        <taxon>Planctomycetia</taxon>
        <taxon>Pirellulales</taxon>
        <taxon>Pirellulaceae</taxon>
        <taxon>Novipirellula</taxon>
    </lineage>
</organism>
<dbReference type="Proteomes" id="UP000319143">
    <property type="component" value="Unassembled WGS sequence"/>
</dbReference>
<dbReference type="AlphaFoldDB" id="A0A5C6DVL6"/>
<keyword evidence="2" id="KW-1185">Reference proteome</keyword>
<dbReference type="OrthoDB" id="180690at2"/>
<evidence type="ECO:0000313" key="1">
    <source>
        <dbReference type="EMBL" id="TWU40385.1"/>
    </source>
</evidence>
<comment type="caution">
    <text evidence="1">The sequence shown here is derived from an EMBL/GenBank/DDBJ whole genome shotgun (WGS) entry which is preliminary data.</text>
</comment>
<protein>
    <submittedName>
        <fullName evidence="1">Uncharacterized protein</fullName>
    </submittedName>
</protein>